<evidence type="ECO:0000256" key="1">
    <source>
        <dbReference type="ARBA" id="ARBA00022676"/>
    </source>
</evidence>
<dbReference type="Pfam" id="PF00534">
    <property type="entry name" value="Glycos_transf_1"/>
    <property type="match status" value="1"/>
</dbReference>
<reference evidence="8" key="1">
    <citation type="journal article" date="2016" name="Proc. Natl. Acad. Sci. U.S.A.">
        <title>Chromosome-level assembly of Arabidopsis thaliana Ler reveals the extent of translocation and inversion polymorphisms.</title>
        <authorList>
            <person name="Zapata L."/>
            <person name="Ding J."/>
            <person name="Willing E.M."/>
            <person name="Hartwig B."/>
            <person name="Bezdan D."/>
            <person name="Jiao W.B."/>
            <person name="Patel V."/>
            <person name="Velikkakam James G."/>
            <person name="Koornneef M."/>
            <person name="Ossowski S."/>
            <person name="Schneeberger K."/>
        </authorList>
    </citation>
    <scope>NUCLEOTIDE SEQUENCE [LARGE SCALE GENOMIC DNA]</scope>
    <source>
        <strain evidence="8">cv. Landsberg erecta</strain>
    </source>
</reference>
<organism evidence="6 8">
    <name type="scientific">Arabidopsis thaliana</name>
    <name type="common">Mouse-ear cress</name>
    <dbReference type="NCBI Taxonomy" id="3702"/>
    <lineage>
        <taxon>Eukaryota</taxon>
        <taxon>Viridiplantae</taxon>
        <taxon>Streptophyta</taxon>
        <taxon>Embryophyta</taxon>
        <taxon>Tracheophyta</taxon>
        <taxon>Spermatophyta</taxon>
        <taxon>Magnoliopsida</taxon>
        <taxon>eudicotyledons</taxon>
        <taxon>Gunneridae</taxon>
        <taxon>Pentapetalae</taxon>
        <taxon>rosids</taxon>
        <taxon>malvids</taxon>
        <taxon>Brassicales</taxon>
        <taxon>Brassicaceae</taxon>
        <taxon>Camelineae</taxon>
        <taxon>Arabidopsis</taxon>
    </lineage>
</organism>
<dbReference type="EMBL" id="CACRSJ010000104">
    <property type="protein sequence ID" value="VYS46608.1"/>
    <property type="molecule type" value="Genomic_DNA"/>
</dbReference>
<evidence type="ECO:0000313" key="4">
    <source>
        <dbReference type="EMBL" id="CAA0222860.1"/>
    </source>
</evidence>
<dbReference type="InterPro" id="IPR041693">
    <property type="entry name" value="Glyco_trans_4_5"/>
</dbReference>
<dbReference type="Proteomes" id="UP000516314">
    <property type="component" value="Chromosome 1"/>
</dbReference>
<dbReference type="SMR" id="A0A178WEA7"/>
<dbReference type="EMBL" id="LUHQ01000001">
    <property type="protein sequence ID" value="OAP16454.1"/>
    <property type="molecule type" value="Genomic_DNA"/>
</dbReference>
<keyword evidence="1" id="KW-0808">Transferase</keyword>
<dbReference type="GeneID" id="838559"/>
<keyword evidence="1" id="KW-0328">Glycosyltransferase</keyword>
<dbReference type="Proteomes" id="UP000078284">
    <property type="component" value="Chromosome 1"/>
</dbReference>
<dbReference type="AlphaFoldDB" id="A0A178WEA7"/>
<accession>A0A178WEA7</accession>
<evidence type="ECO:0000313" key="6">
    <source>
        <dbReference type="EMBL" id="OAP16454.1"/>
    </source>
</evidence>
<dbReference type="OrthoDB" id="1862675at2759"/>
<evidence type="ECO:0000313" key="8">
    <source>
        <dbReference type="Proteomes" id="UP000078284"/>
    </source>
</evidence>
<evidence type="ECO:0000313" key="5">
    <source>
        <dbReference type="EMBL" id="CAD5313201.1"/>
    </source>
</evidence>
<dbReference type="InterPro" id="IPR001296">
    <property type="entry name" value="Glyco_trans_1"/>
</dbReference>
<evidence type="ECO:0000313" key="11">
    <source>
        <dbReference type="Proteomes" id="UP000516314"/>
    </source>
</evidence>
<dbReference type="Araport" id="AT1G19710"/>
<dbReference type="EMBL" id="CACSHJ010000087">
    <property type="protein sequence ID" value="CAA0222860.1"/>
    <property type="molecule type" value="Genomic_DNA"/>
</dbReference>
<dbReference type="ExpressionAtlas" id="A0A178WEA7">
    <property type="expression patterns" value="baseline and differential"/>
</dbReference>
<dbReference type="Gene3D" id="3.40.50.2000">
    <property type="entry name" value="Glycogen Phosphorylase B"/>
    <property type="match status" value="1"/>
</dbReference>
<feature type="domain" description="Glycosyl transferase family 1" evidence="2">
    <location>
        <begin position="260"/>
        <end position="443"/>
    </location>
</feature>
<dbReference type="FunFam" id="3.40.50.2000:FF:000169">
    <property type="entry name" value="UDP-Glycosyltransferase superfamily protein"/>
    <property type="match status" value="1"/>
</dbReference>
<dbReference type="PANTHER" id="PTHR47252:SF4">
    <property type="entry name" value="GLYCOSYLTRANSFERASE"/>
    <property type="match status" value="1"/>
</dbReference>
<reference evidence="6" key="2">
    <citation type="submission" date="2016-03" db="EMBL/GenBank/DDBJ databases">
        <title>Full-length assembly of Arabidopsis thaliana Ler reveals the complement of translocations and inversions.</title>
        <authorList>
            <person name="Zapata L."/>
            <person name="Schneeberger K."/>
            <person name="Ossowski S."/>
        </authorList>
    </citation>
    <scope>NUCLEOTIDE SEQUENCE [LARGE SCALE GENOMIC DNA]</scope>
    <source>
        <tissue evidence="6">Leaf</tissue>
    </source>
</reference>
<name>A0A178WEA7_ARATH</name>
<evidence type="ECO:0000313" key="9">
    <source>
        <dbReference type="Proteomes" id="UP000426265"/>
    </source>
</evidence>
<dbReference type="GO" id="GO:0016757">
    <property type="term" value="F:glycosyltransferase activity"/>
    <property type="evidence" value="ECO:0007669"/>
    <property type="project" value="UniProtKB-KW"/>
</dbReference>
<dbReference type="KEGG" id="ath:AT1G19710"/>
<dbReference type="CDD" id="cd03801">
    <property type="entry name" value="GT4_PimA-like"/>
    <property type="match status" value="1"/>
</dbReference>
<dbReference type="SUPFAM" id="SSF53756">
    <property type="entry name" value="UDP-Glycosyltransferase/glycogen phosphorylase"/>
    <property type="match status" value="1"/>
</dbReference>
<evidence type="ECO:0000313" key="7">
    <source>
        <dbReference type="EMBL" id="VYS46608.1"/>
    </source>
</evidence>
<protein>
    <submittedName>
        <fullName evidence="5">(thale cress) hypothetical protein</fullName>
    </submittedName>
</protein>
<dbReference type="Pfam" id="PF16994">
    <property type="entry name" value="Glyco_trans_4_5"/>
    <property type="match status" value="1"/>
</dbReference>
<evidence type="ECO:0000259" key="2">
    <source>
        <dbReference type="Pfam" id="PF00534"/>
    </source>
</evidence>
<reference evidence="5 11" key="4">
    <citation type="submission" date="2020-09" db="EMBL/GenBank/DDBJ databases">
        <authorList>
            <person name="Ashkenazy H."/>
        </authorList>
    </citation>
    <scope>NUCLEOTIDE SEQUENCE [LARGE SCALE GENOMIC DNA]</scope>
    <source>
        <strain evidence="11">cv. Cdm-0</strain>
    </source>
</reference>
<dbReference type="PANTHER" id="PTHR47252">
    <property type="entry name" value="GLYCOSYLTRANSFERASE"/>
    <property type="match status" value="1"/>
</dbReference>
<evidence type="ECO:0000313" key="3">
    <source>
        <dbReference type="Araport" id="AT1G19710"/>
    </source>
</evidence>
<proteinExistence type="predicted"/>
<sequence>MAKPSTSMWATLQKKRWPLMILLVLSVSTVGMILVRSTFDSCSVSGKRCSREKEDNSDIKIQSVSGSLNPLEFMKSKLVLLVSHELSLSGGPLLLMELAFLLRGVESEVVWITNQKPVEEDEVIKVLEHKMLDRGVQVISAKSQKAIDTALKSDLVVLNTAVAGKWLDAVLKDNVPKVLPKVLWWIHEMRGHYFKPDLVKHLPFVAGAMIDSHATAEYWKNRTHDRLGIKMPKTYVVHLGNSKELMEVAEDSFAKNVLREQVRESLGVRNEDILFGIINSVSRGKGQDLFLRAFHESLKVIKETKKLEVPTMHAVVVGSDMSAQTKFETELRNFVQEMKLQKIVHFVNKTMKVAPYLAAIDVLVQNSQARGECFGRITIEAMAFKLPVLGTAAGGTMEIVVNRTTGLLHNTGKDGVLPLAKNIVKLATNVKMRNTMGKKGYERVKEMFLEHHMSHRIASVLREVLQHAKIHSRTTNSDH</sequence>
<dbReference type="EMBL" id="LR881466">
    <property type="protein sequence ID" value="CAD5313201.1"/>
    <property type="molecule type" value="Genomic_DNA"/>
</dbReference>
<gene>
    <name evidence="3" type="ordered locus">At1g19710</name>
    <name evidence="6" type="ordered locus">AXX17_At1g20680</name>
    <name evidence="7" type="ORF">AN1_LOCUS2107</name>
    <name evidence="5" type="ORF">AT9943_LOCUS1707</name>
    <name evidence="4" type="ORF">C24_LOCUS2020</name>
</gene>
<dbReference type="Proteomes" id="UP000426265">
    <property type="component" value="Unassembled WGS sequence"/>
</dbReference>
<dbReference type="OMA" id="WVASQKR"/>
<evidence type="ECO:0000313" key="10">
    <source>
        <dbReference type="Proteomes" id="UP000434276"/>
    </source>
</evidence>
<dbReference type="Proteomes" id="UP000434276">
    <property type="component" value="Unassembled WGS sequence"/>
</dbReference>
<reference evidence="4 10" key="3">
    <citation type="submission" date="2019-12" db="EMBL/GenBank/DDBJ databases">
        <authorList>
            <person name="Jiao W.-B."/>
            <person name="Schneeberger K."/>
        </authorList>
    </citation>
    <scope>NUCLEOTIDE SEQUENCE [LARGE SCALE GENOMIC DNA]</scope>
    <source>
        <strain evidence="9">cv. An-1</strain>
        <strain evidence="10">cv. C24</strain>
    </source>
</reference>